<dbReference type="Pfam" id="PF26534">
    <property type="entry name" value="NTF2_7"/>
    <property type="match status" value="1"/>
</dbReference>
<keyword evidence="4" id="KW-1185">Reference proteome</keyword>
<dbReference type="InterPro" id="IPR058645">
    <property type="entry name" value="NTF2-like_dom_7"/>
</dbReference>
<keyword evidence="1" id="KW-0732">Signal</keyword>
<organism evidence="3 4">
    <name type="scientific">Exophiala oligosperma</name>
    <dbReference type="NCBI Taxonomy" id="215243"/>
    <lineage>
        <taxon>Eukaryota</taxon>
        <taxon>Fungi</taxon>
        <taxon>Dikarya</taxon>
        <taxon>Ascomycota</taxon>
        <taxon>Pezizomycotina</taxon>
        <taxon>Eurotiomycetes</taxon>
        <taxon>Chaetothyriomycetidae</taxon>
        <taxon>Chaetothyriales</taxon>
        <taxon>Herpotrichiellaceae</taxon>
        <taxon>Exophiala</taxon>
    </lineage>
</organism>
<dbReference type="EMBL" id="KN847332">
    <property type="protein sequence ID" value="KIW48912.1"/>
    <property type="molecule type" value="Genomic_DNA"/>
</dbReference>
<feature type="domain" description="NTF2-like" evidence="2">
    <location>
        <begin position="45"/>
        <end position="183"/>
    </location>
</feature>
<name>A0A0D2CGA7_9EURO</name>
<proteinExistence type="predicted"/>
<evidence type="ECO:0000313" key="4">
    <source>
        <dbReference type="Proteomes" id="UP000053342"/>
    </source>
</evidence>
<dbReference type="GeneID" id="27353545"/>
<evidence type="ECO:0000256" key="1">
    <source>
        <dbReference type="SAM" id="SignalP"/>
    </source>
</evidence>
<dbReference type="VEuPathDB" id="FungiDB:PV06_01471"/>
<evidence type="ECO:0000313" key="3">
    <source>
        <dbReference type="EMBL" id="KIW48912.1"/>
    </source>
</evidence>
<feature type="chain" id="PRO_5002239672" description="NTF2-like domain-containing protein" evidence="1">
    <location>
        <begin position="20"/>
        <end position="196"/>
    </location>
</feature>
<evidence type="ECO:0000259" key="2">
    <source>
        <dbReference type="Pfam" id="PF26534"/>
    </source>
</evidence>
<gene>
    <name evidence="3" type="ORF">PV06_01471</name>
</gene>
<dbReference type="OrthoDB" id="5596743at2759"/>
<protein>
    <recommendedName>
        <fullName evidence="2">NTF2-like domain-containing protein</fullName>
    </recommendedName>
</protein>
<reference evidence="3 4" key="1">
    <citation type="submission" date="2015-01" db="EMBL/GenBank/DDBJ databases">
        <title>The Genome Sequence of Exophiala oligosperma CBS72588.</title>
        <authorList>
            <consortium name="The Broad Institute Genomics Platform"/>
            <person name="Cuomo C."/>
            <person name="de Hoog S."/>
            <person name="Gorbushina A."/>
            <person name="Stielow B."/>
            <person name="Teixiera M."/>
            <person name="Abouelleil A."/>
            <person name="Chapman S.B."/>
            <person name="Priest M."/>
            <person name="Young S.K."/>
            <person name="Wortman J."/>
            <person name="Nusbaum C."/>
            <person name="Birren B."/>
        </authorList>
    </citation>
    <scope>NUCLEOTIDE SEQUENCE [LARGE SCALE GENOMIC DNA]</scope>
    <source>
        <strain evidence="3 4">CBS 72588</strain>
    </source>
</reference>
<feature type="signal peptide" evidence="1">
    <location>
        <begin position="1"/>
        <end position="19"/>
    </location>
</feature>
<dbReference type="Proteomes" id="UP000053342">
    <property type="component" value="Unassembled WGS sequence"/>
</dbReference>
<dbReference type="HOGENOM" id="CLU_096573_2_1_1"/>
<dbReference type="Gene3D" id="3.10.450.50">
    <property type="match status" value="1"/>
</dbReference>
<sequence length="196" mass="20752">MKLLSVIITSIALASTTIAAPGGWTQWQGGAGGGRSGNNNNGNNNCLSQNDANDIVNKFISVLNHPDINASNATAQALIADGFFEKSDSINMLAGHPAGSESFKGKAQYIQGVLLTPSITGINTNMVLPAGCDKVVWHWTFTGIGTRQLPVNGINIFEITAKKQIADMYVEFDNIAWGIDTGITVYSRNGTKLPLA</sequence>
<accession>A0A0D2CGA7</accession>
<dbReference type="AlphaFoldDB" id="A0A0D2CGA7"/>
<dbReference type="RefSeq" id="XP_016269128.1">
    <property type="nucleotide sequence ID" value="XM_016402075.1"/>
</dbReference>